<accession>A0ABR8C962</accession>
<dbReference type="PANTHER" id="PTHR34009:SF2">
    <property type="entry name" value="PROTEIN STAR"/>
    <property type="match status" value="1"/>
</dbReference>
<dbReference type="InterPro" id="IPR006342">
    <property type="entry name" value="FkbM_mtfrase"/>
</dbReference>
<dbReference type="Pfam" id="PF05050">
    <property type="entry name" value="Methyltransf_21"/>
    <property type="match status" value="1"/>
</dbReference>
<keyword evidence="2" id="KW-0489">Methyltransferase</keyword>
<dbReference type="InterPro" id="IPR053202">
    <property type="entry name" value="EGF_Rcpt_Signaling_Reg"/>
</dbReference>
<dbReference type="Gene3D" id="3.40.50.150">
    <property type="entry name" value="Vaccinia Virus protein VP39"/>
    <property type="match status" value="1"/>
</dbReference>
<organism evidence="2 3">
    <name type="scientific">Phormidium tenue FACHB-1050</name>
    <dbReference type="NCBI Taxonomy" id="2692857"/>
    <lineage>
        <taxon>Bacteria</taxon>
        <taxon>Bacillati</taxon>
        <taxon>Cyanobacteriota</taxon>
        <taxon>Cyanophyceae</taxon>
        <taxon>Oscillatoriophycideae</taxon>
        <taxon>Oscillatoriales</taxon>
        <taxon>Oscillatoriaceae</taxon>
        <taxon>Phormidium</taxon>
    </lineage>
</organism>
<dbReference type="RefSeq" id="WP_190577758.1">
    <property type="nucleotide sequence ID" value="NZ_CAWPQU010000002.1"/>
</dbReference>
<reference evidence="2 3" key="1">
    <citation type="journal article" date="2020" name="ISME J.">
        <title>Comparative genomics reveals insights into cyanobacterial evolution and habitat adaptation.</title>
        <authorList>
            <person name="Chen M.Y."/>
            <person name="Teng W.K."/>
            <person name="Zhao L."/>
            <person name="Hu C.X."/>
            <person name="Zhou Y.K."/>
            <person name="Han B.P."/>
            <person name="Song L.R."/>
            <person name="Shu W.S."/>
        </authorList>
    </citation>
    <scope>NUCLEOTIDE SEQUENCE [LARGE SCALE GENOMIC DNA]</scope>
    <source>
        <strain evidence="2 3">FACHB-1050</strain>
    </source>
</reference>
<comment type="caution">
    <text evidence="2">The sequence shown here is derived from an EMBL/GenBank/DDBJ whole genome shotgun (WGS) entry which is preliminary data.</text>
</comment>
<dbReference type="GO" id="GO:0032259">
    <property type="term" value="P:methylation"/>
    <property type="evidence" value="ECO:0007669"/>
    <property type="project" value="UniProtKB-KW"/>
</dbReference>
<name>A0ABR8C962_9CYAN</name>
<dbReference type="InterPro" id="IPR029063">
    <property type="entry name" value="SAM-dependent_MTases_sf"/>
</dbReference>
<keyword evidence="3" id="KW-1185">Reference proteome</keyword>
<feature type="domain" description="Methyltransferase FkbM" evidence="1">
    <location>
        <begin position="59"/>
        <end position="225"/>
    </location>
</feature>
<proteinExistence type="predicted"/>
<dbReference type="SUPFAM" id="SSF53335">
    <property type="entry name" value="S-adenosyl-L-methionine-dependent methyltransferases"/>
    <property type="match status" value="1"/>
</dbReference>
<gene>
    <name evidence="2" type="ORF">H6G05_08480</name>
</gene>
<dbReference type="GO" id="GO:0008168">
    <property type="term" value="F:methyltransferase activity"/>
    <property type="evidence" value="ECO:0007669"/>
    <property type="project" value="UniProtKB-KW"/>
</dbReference>
<evidence type="ECO:0000313" key="3">
    <source>
        <dbReference type="Proteomes" id="UP000618445"/>
    </source>
</evidence>
<evidence type="ECO:0000259" key="1">
    <source>
        <dbReference type="Pfam" id="PF05050"/>
    </source>
</evidence>
<dbReference type="Proteomes" id="UP000618445">
    <property type="component" value="Unassembled WGS sequence"/>
</dbReference>
<keyword evidence="2" id="KW-0808">Transferase</keyword>
<dbReference type="EMBL" id="JACJQY010000010">
    <property type="protein sequence ID" value="MBD2316881.1"/>
    <property type="molecule type" value="Genomic_DNA"/>
</dbReference>
<dbReference type="PANTHER" id="PTHR34009">
    <property type="entry name" value="PROTEIN STAR"/>
    <property type="match status" value="1"/>
</dbReference>
<evidence type="ECO:0000313" key="2">
    <source>
        <dbReference type="EMBL" id="MBD2316881.1"/>
    </source>
</evidence>
<sequence>MIFNKILRRLKKLLGVLLDKYYTYSIDQYNYHCVAFSQEGEDLILARFFEGQAKGFYVDIGAHHPQRFSNTYYFYLKGWKGINIDARPNSMKVFNILRPNDINLEIPISDKSEVLTYYEFDDPALNSFSYDLSQQRVNDTNYKIVSKLQLKVQTLAEVLDKHLPLDQKIDFLSIDVEGLDYQVLASNNWEKYKPKVVLVEDLELSSLENINISKIYFLLEKKGYILIAKTIRTLIFRLQN</sequence>
<protein>
    <submittedName>
        <fullName evidence="2">FkbM family methyltransferase</fullName>
    </submittedName>
</protein>